<name>A0AA91ZRF9_9BACI</name>
<gene>
    <name evidence="4" type="ORF">CON65_23070</name>
</gene>
<dbReference type="PROSITE" id="PS51257">
    <property type="entry name" value="PROKAR_LIPOPROTEIN"/>
    <property type="match status" value="1"/>
</dbReference>
<feature type="region of interest" description="Disordered" evidence="2">
    <location>
        <begin position="23"/>
        <end position="46"/>
    </location>
</feature>
<evidence type="ECO:0000313" key="5">
    <source>
        <dbReference type="Proteomes" id="UP000221020"/>
    </source>
</evidence>
<feature type="compositionally biased region" description="Basic and acidic residues" evidence="2">
    <location>
        <begin position="25"/>
        <end position="43"/>
    </location>
</feature>
<evidence type="ECO:0008006" key="6">
    <source>
        <dbReference type="Google" id="ProtNLM"/>
    </source>
</evidence>
<evidence type="ECO:0000256" key="3">
    <source>
        <dbReference type="SAM" id="SignalP"/>
    </source>
</evidence>
<dbReference type="EMBL" id="NVOR01000116">
    <property type="protein sequence ID" value="PED80382.1"/>
    <property type="molecule type" value="Genomic_DNA"/>
</dbReference>
<dbReference type="AlphaFoldDB" id="A0AA91ZRF9"/>
<evidence type="ECO:0000313" key="4">
    <source>
        <dbReference type="EMBL" id="PED80382.1"/>
    </source>
</evidence>
<evidence type="ECO:0000256" key="2">
    <source>
        <dbReference type="SAM" id="MobiDB-lite"/>
    </source>
</evidence>
<dbReference type="Proteomes" id="UP000221020">
    <property type="component" value="Unassembled WGS sequence"/>
</dbReference>
<reference evidence="4 5" key="1">
    <citation type="submission" date="2017-09" db="EMBL/GenBank/DDBJ databases">
        <title>Large-scale bioinformatics analysis of Bacillus genomes uncovers conserved roles of natural products in bacterial physiology.</title>
        <authorList>
            <consortium name="Agbiome Team Llc"/>
            <person name="Bleich R.M."/>
            <person name="Grubbs K.J."/>
            <person name="Santa Maria K.C."/>
            <person name="Allen S.E."/>
            <person name="Farag S."/>
            <person name="Shank E.A."/>
            <person name="Bowers A."/>
        </authorList>
    </citation>
    <scope>NUCLEOTIDE SEQUENCE [LARGE SCALE GENOMIC DNA]</scope>
    <source>
        <strain evidence="4 5">AFS092012</strain>
    </source>
</reference>
<evidence type="ECO:0000256" key="1">
    <source>
        <dbReference type="SAM" id="Coils"/>
    </source>
</evidence>
<comment type="caution">
    <text evidence="4">The sequence shown here is derived from an EMBL/GenBank/DDBJ whole genome shotgun (WGS) entry which is preliminary data.</text>
</comment>
<feature type="signal peptide" evidence="3">
    <location>
        <begin position="1"/>
        <end position="20"/>
    </location>
</feature>
<sequence>MKSRKLIFPVIVATSLALGACGTAGEKKAENTKTTEQASEKKTVSIADGATSMKQTVSDLKARLQANNAAKVKVKDDAEQLEKTWQTFEDTVKEKNAELYEKLETPLHTIEAGAKAEPLDVQTLNKAAEDLDTVLTEVGKLK</sequence>
<proteinExistence type="predicted"/>
<feature type="coiled-coil region" evidence="1">
    <location>
        <begin position="64"/>
        <end position="98"/>
    </location>
</feature>
<organism evidence="4 5">
    <name type="scientific">Bacillus pseudomycoides</name>
    <dbReference type="NCBI Taxonomy" id="64104"/>
    <lineage>
        <taxon>Bacteria</taxon>
        <taxon>Bacillati</taxon>
        <taxon>Bacillota</taxon>
        <taxon>Bacilli</taxon>
        <taxon>Bacillales</taxon>
        <taxon>Bacillaceae</taxon>
        <taxon>Bacillus</taxon>
        <taxon>Bacillus cereus group</taxon>
    </lineage>
</organism>
<keyword evidence="3" id="KW-0732">Signal</keyword>
<accession>A0AA91ZRF9</accession>
<feature type="chain" id="PRO_5041655562" description="Lipoprotein" evidence="3">
    <location>
        <begin position="21"/>
        <end position="142"/>
    </location>
</feature>
<keyword evidence="1" id="KW-0175">Coiled coil</keyword>
<dbReference type="RefSeq" id="WP_097897481.1">
    <property type="nucleotide sequence ID" value="NZ_NVOR01000116.1"/>
</dbReference>
<protein>
    <recommendedName>
        <fullName evidence="6">Lipoprotein</fullName>
    </recommendedName>
</protein>